<feature type="region of interest" description="Disordered" evidence="1">
    <location>
        <begin position="27"/>
        <end position="119"/>
    </location>
</feature>
<feature type="compositionally biased region" description="Acidic residues" evidence="1">
    <location>
        <begin position="40"/>
        <end position="51"/>
    </location>
</feature>
<proteinExistence type="predicted"/>
<gene>
    <name evidence="2" type="ORF">DUNSADRAFT_4516</name>
</gene>
<evidence type="ECO:0000256" key="1">
    <source>
        <dbReference type="SAM" id="MobiDB-lite"/>
    </source>
</evidence>
<organism evidence="2 3">
    <name type="scientific">Dunaliella salina</name>
    <name type="common">Green alga</name>
    <name type="synonym">Protococcus salinus</name>
    <dbReference type="NCBI Taxonomy" id="3046"/>
    <lineage>
        <taxon>Eukaryota</taxon>
        <taxon>Viridiplantae</taxon>
        <taxon>Chlorophyta</taxon>
        <taxon>core chlorophytes</taxon>
        <taxon>Chlorophyceae</taxon>
        <taxon>CS clade</taxon>
        <taxon>Chlamydomonadales</taxon>
        <taxon>Dunaliellaceae</taxon>
        <taxon>Dunaliella</taxon>
    </lineage>
</organism>
<accession>A0ABQ7GRW9</accession>
<name>A0ABQ7GRW9_DUNSA</name>
<evidence type="ECO:0000313" key="3">
    <source>
        <dbReference type="Proteomes" id="UP000815325"/>
    </source>
</evidence>
<dbReference type="EMBL" id="MU069619">
    <property type="protein sequence ID" value="KAF5837357.1"/>
    <property type="molecule type" value="Genomic_DNA"/>
</dbReference>
<dbReference type="Proteomes" id="UP000815325">
    <property type="component" value="Unassembled WGS sequence"/>
</dbReference>
<sequence length="153" mass="16781">MNQLPACALAFSGRATHGQALGRGATILVNPPGMYMNDETPQEEEEDEGMNEEQTKPQVPPKKRGRPPKVKGAAASDSLGTLKAKPSNSSVSHKKRRPRDWQAGNSASKRAKQVNEPYPIKTKQIKMETTVLSSWSTCYLKRHLFASIMGASF</sequence>
<evidence type="ECO:0008006" key="4">
    <source>
        <dbReference type="Google" id="ProtNLM"/>
    </source>
</evidence>
<keyword evidence="3" id="KW-1185">Reference proteome</keyword>
<comment type="caution">
    <text evidence="2">The sequence shown here is derived from an EMBL/GenBank/DDBJ whole genome shotgun (WGS) entry which is preliminary data.</text>
</comment>
<protein>
    <recommendedName>
        <fullName evidence="4">Encoded protein</fullName>
    </recommendedName>
</protein>
<evidence type="ECO:0000313" key="2">
    <source>
        <dbReference type="EMBL" id="KAF5837357.1"/>
    </source>
</evidence>
<reference evidence="2" key="1">
    <citation type="submission" date="2017-08" db="EMBL/GenBank/DDBJ databases">
        <authorList>
            <person name="Polle J.E."/>
            <person name="Barry K."/>
            <person name="Cushman J."/>
            <person name="Schmutz J."/>
            <person name="Tran D."/>
            <person name="Hathwaick L.T."/>
            <person name="Yim W.C."/>
            <person name="Jenkins J."/>
            <person name="Mckie-Krisberg Z.M."/>
            <person name="Prochnik S."/>
            <person name="Lindquist E."/>
            <person name="Dockter R.B."/>
            <person name="Adam C."/>
            <person name="Molina H."/>
            <person name="Bunkerborg J."/>
            <person name="Jin E."/>
            <person name="Buchheim M."/>
            <person name="Magnuson J."/>
        </authorList>
    </citation>
    <scope>NUCLEOTIDE SEQUENCE</scope>
    <source>
        <strain evidence="2">CCAP 19/18</strain>
    </source>
</reference>